<dbReference type="CDD" id="cd18793">
    <property type="entry name" value="SF2_C_SNF"/>
    <property type="match status" value="1"/>
</dbReference>
<comment type="similarity">
    <text evidence="1">Belongs to the SNF2/RAD54 helicase family.</text>
</comment>
<dbReference type="PROSITE" id="PS00518">
    <property type="entry name" value="ZF_RING_1"/>
    <property type="match status" value="1"/>
</dbReference>
<keyword evidence="6 11" id="KW-0863">Zinc-finger</keyword>
<feature type="region of interest" description="Disordered" evidence="12">
    <location>
        <begin position="2068"/>
        <end position="2099"/>
    </location>
</feature>
<reference evidence="15" key="1">
    <citation type="journal article" date="2017" name="Nat. Microbiol.">
        <title>Global analysis of biosynthetic gene clusters reveals vast potential of secondary metabolite production in Penicillium species.</title>
        <authorList>
            <person name="Nielsen J.C."/>
            <person name="Grijseels S."/>
            <person name="Prigent S."/>
            <person name="Ji B."/>
            <person name="Dainat J."/>
            <person name="Nielsen K.F."/>
            <person name="Frisvad J.C."/>
            <person name="Workman M."/>
            <person name="Nielsen J."/>
        </authorList>
    </citation>
    <scope>NUCLEOTIDE SEQUENCE [LARGE SCALE GENOMIC DNA]</scope>
    <source>
        <strain evidence="15">IBT 11843</strain>
    </source>
</reference>
<evidence type="ECO:0000256" key="11">
    <source>
        <dbReference type="PROSITE-ProRule" id="PRU00175"/>
    </source>
</evidence>
<dbReference type="OMA" id="SMIPYIT"/>
<dbReference type="GO" id="GO:0008094">
    <property type="term" value="F:ATP-dependent activity, acting on DNA"/>
    <property type="evidence" value="ECO:0007669"/>
    <property type="project" value="TreeGrafter"/>
</dbReference>
<dbReference type="InterPro" id="IPR029063">
    <property type="entry name" value="SAM-dependent_MTases_sf"/>
</dbReference>
<dbReference type="Proteomes" id="UP000191522">
    <property type="component" value="Unassembled WGS sequence"/>
</dbReference>
<dbReference type="GO" id="GO:0032259">
    <property type="term" value="P:methylation"/>
    <property type="evidence" value="ECO:0007669"/>
    <property type="project" value="UniProtKB-KW"/>
</dbReference>
<dbReference type="InterPro" id="IPR017907">
    <property type="entry name" value="Znf_RING_CS"/>
</dbReference>
<dbReference type="SUPFAM" id="SSF52540">
    <property type="entry name" value="P-loop containing nucleoside triphosphate hydrolases"/>
    <property type="match status" value="2"/>
</dbReference>
<dbReference type="OrthoDB" id="423221at2759"/>
<dbReference type="Gene3D" id="3.40.50.10810">
    <property type="entry name" value="Tandem AAA-ATPase domain"/>
    <property type="match status" value="1"/>
</dbReference>
<feature type="region of interest" description="Disordered" evidence="12">
    <location>
        <begin position="1360"/>
        <end position="1465"/>
    </location>
</feature>
<dbReference type="SUPFAM" id="SSF53335">
    <property type="entry name" value="S-adenosyl-L-methionine-dependent methyltransferases"/>
    <property type="match status" value="1"/>
</dbReference>
<dbReference type="PROSITE" id="PS50089">
    <property type="entry name" value="ZF_RING_2"/>
    <property type="match status" value="1"/>
</dbReference>
<evidence type="ECO:0000256" key="6">
    <source>
        <dbReference type="ARBA" id="ARBA00022771"/>
    </source>
</evidence>
<evidence type="ECO:0000313" key="15">
    <source>
        <dbReference type="Proteomes" id="UP000191522"/>
    </source>
</evidence>
<evidence type="ECO:0000256" key="1">
    <source>
        <dbReference type="ARBA" id="ARBA00007025"/>
    </source>
</evidence>
<organism evidence="14 15">
    <name type="scientific">Penicillium decumbens</name>
    <dbReference type="NCBI Taxonomy" id="69771"/>
    <lineage>
        <taxon>Eukaryota</taxon>
        <taxon>Fungi</taxon>
        <taxon>Dikarya</taxon>
        <taxon>Ascomycota</taxon>
        <taxon>Pezizomycotina</taxon>
        <taxon>Eurotiomycetes</taxon>
        <taxon>Eurotiomycetidae</taxon>
        <taxon>Eurotiales</taxon>
        <taxon>Aspergillaceae</taxon>
        <taxon>Penicillium</taxon>
    </lineage>
</organism>
<dbReference type="GO" id="GO:0016787">
    <property type="term" value="F:hydrolase activity"/>
    <property type="evidence" value="ECO:0007669"/>
    <property type="project" value="UniProtKB-KW"/>
</dbReference>
<evidence type="ECO:0000259" key="13">
    <source>
        <dbReference type="PROSITE" id="PS50089"/>
    </source>
</evidence>
<keyword evidence="7" id="KW-0378">Hydrolase</keyword>
<dbReference type="GO" id="GO:0005634">
    <property type="term" value="C:nucleus"/>
    <property type="evidence" value="ECO:0007669"/>
    <property type="project" value="TreeGrafter"/>
</dbReference>
<feature type="compositionally biased region" description="Polar residues" evidence="12">
    <location>
        <begin position="1384"/>
        <end position="1408"/>
    </location>
</feature>
<keyword evidence="3" id="KW-0808">Transferase</keyword>
<evidence type="ECO:0000313" key="14">
    <source>
        <dbReference type="EMBL" id="OQD77941.1"/>
    </source>
</evidence>
<dbReference type="SMART" id="SM00184">
    <property type="entry name" value="RING"/>
    <property type="match status" value="1"/>
</dbReference>
<feature type="compositionally biased region" description="Low complexity" evidence="12">
    <location>
        <begin position="1832"/>
        <end position="1841"/>
    </location>
</feature>
<evidence type="ECO:0000256" key="5">
    <source>
        <dbReference type="ARBA" id="ARBA00022741"/>
    </source>
</evidence>
<gene>
    <name evidence="14" type="ORF">PENDEC_c002G00819</name>
</gene>
<feature type="region of interest" description="Disordered" evidence="12">
    <location>
        <begin position="1961"/>
        <end position="1983"/>
    </location>
</feature>
<evidence type="ECO:0000256" key="2">
    <source>
        <dbReference type="ARBA" id="ARBA00022603"/>
    </source>
</evidence>
<feature type="region of interest" description="Disordered" evidence="12">
    <location>
        <begin position="1828"/>
        <end position="1871"/>
    </location>
</feature>
<dbReference type="Gene3D" id="3.40.50.150">
    <property type="entry name" value="Vaccinia Virus protein VP39"/>
    <property type="match status" value="1"/>
</dbReference>
<feature type="domain" description="RING-type" evidence="13">
    <location>
        <begin position="1921"/>
        <end position="1966"/>
    </location>
</feature>
<dbReference type="GO" id="GO:0005524">
    <property type="term" value="F:ATP binding"/>
    <property type="evidence" value="ECO:0007669"/>
    <property type="project" value="UniProtKB-KW"/>
</dbReference>
<dbReference type="CDD" id="cd16449">
    <property type="entry name" value="RING-HC"/>
    <property type="match status" value="1"/>
</dbReference>
<feature type="region of interest" description="Disordered" evidence="12">
    <location>
        <begin position="1"/>
        <end position="37"/>
    </location>
</feature>
<dbReference type="InterPro" id="IPR027417">
    <property type="entry name" value="P-loop_NTPase"/>
</dbReference>
<dbReference type="GO" id="GO:0008270">
    <property type="term" value="F:zinc ion binding"/>
    <property type="evidence" value="ECO:0007669"/>
    <property type="project" value="UniProtKB-KW"/>
</dbReference>
<dbReference type="Gene3D" id="3.40.50.300">
    <property type="entry name" value="P-loop containing nucleotide triphosphate hydrolases"/>
    <property type="match status" value="1"/>
</dbReference>
<dbReference type="EMBL" id="MDYL01000002">
    <property type="protein sequence ID" value="OQD77941.1"/>
    <property type="molecule type" value="Genomic_DNA"/>
</dbReference>
<keyword evidence="5" id="KW-0547">Nucleotide-binding</keyword>
<evidence type="ECO:0000256" key="7">
    <source>
        <dbReference type="ARBA" id="ARBA00022801"/>
    </source>
</evidence>
<protein>
    <recommendedName>
        <fullName evidence="13">RING-type domain-containing protein</fullName>
    </recommendedName>
</protein>
<evidence type="ECO:0000256" key="12">
    <source>
        <dbReference type="SAM" id="MobiDB-lite"/>
    </source>
</evidence>
<evidence type="ECO:0000256" key="10">
    <source>
        <dbReference type="ARBA" id="ARBA00022840"/>
    </source>
</evidence>
<evidence type="ECO:0000256" key="8">
    <source>
        <dbReference type="ARBA" id="ARBA00022806"/>
    </source>
</evidence>
<dbReference type="Pfam" id="PF00145">
    <property type="entry name" value="DNA_methylase"/>
    <property type="match status" value="1"/>
</dbReference>
<dbReference type="GO" id="GO:0006281">
    <property type="term" value="P:DNA repair"/>
    <property type="evidence" value="ECO:0007669"/>
    <property type="project" value="TreeGrafter"/>
</dbReference>
<dbReference type="InterPro" id="IPR049730">
    <property type="entry name" value="SNF2/RAD54-like_C"/>
</dbReference>
<feature type="compositionally biased region" description="Basic residues" evidence="12">
    <location>
        <begin position="1850"/>
        <end position="1862"/>
    </location>
</feature>
<dbReference type="PANTHER" id="PTHR45626:SF26">
    <property type="entry name" value="FAMILY HELICASE, PUTATIVE (AFU_ORTHOLOGUE AFUA_2G09120)-RELATED"/>
    <property type="match status" value="1"/>
</dbReference>
<dbReference type="InterPro" id="IPR000330">
    <property type="entry name" value="SNF2_N"/>
</dbReference>
<keyword evidence="15" id="KW-1185">Reference proteome</keyword>
<accession>A0A1V6PLU2</accession>
<name>A0A1V6PLU2_PENDC</name>
<dbReference type="PANTHER" id="PTHR45626">
    <property type="entry name" value="TRANSCRIPTION TERMINATION FACTOR 2-RELATED"/>
    <property type="match status" value="1"/>
</dbReference>
<keyword evidence="4" id="KW-0479">Metal-binding</keyword>
<dbReference type="Pfam" id="PF00176">
    <property type="entry name" value="SNF2-rel_dom"/>
    <property type="match status" value="1"/>
</dbReference>
<dbReference type="STRING" id="69771.A0A1V6PLU2"/>
<keyword evidence="2" id="KW-0489">Methyltransferase</keyword>
<dbReference type="InterPro" id="IPR001525">
    <property type="entry name" value="C5_MeTfrase"/>
</dbReference>
<dbReference type="InterPro" id="IPR038718">
    <property type="entry name" value="SNF2-like_sf"/>
</dbReference>
<keyword evidence="10" id="KW-0067">ATP-binding</keyword>
<dbReference type="GO" id="GO:0004386">
    <property type="term" value="F:helicase activity"/>
    <property type="evidence" value="ECO:0007669"/>
    <property type="project" value="UniProtKB-KW"/>
</dbReference>
<evidence type="ECO:0000256" key="4">
    <source>
        <dbReference type="ARBA" id="ARBA00022723"/>
    </source>
</evidence>
<evidence type="ECO:0000256" key="9">
    <source>
        <dbReference type="ARBA" id="ARBA00022833"/>
    </source>
</evidence>
<sequence length="2301" mass="256744">MVPRTPHKPAAQRRTMNTQPQEAGGDLADASSSSPNLEIPEYARSQVGDKMYLDQTLPPMHKLEDIYQDMTAKALPLGLADVLSILRDRPLRVATVCSGTESPLMALEMIQKVLPPGQRLRISHLFSCEIVPFKQAYIERNFGPEIIFRDLTELGEDNARTVYGSLVPVPGDLDILIAGTACVDFSALNTQKKGLDDGGESGNTFMALREYARKRRPRIVIMENVRGAPWDRFVDLWAGIEYDAFYTIVDSKHYYVPQTRNRGYMVCVDNERRPESAGKESFGDNWDALVKSMKRQASSPAGMFLLGEDDPRLEQIFKDSARTENNPREADWSRYQERHKKYRIVMEVGDKRPISRSLPGGTISMPPEFYWPHFKAQVERIWESLDIMFLVNLLKGTDINFKERWVDVSQGVDRVKESERNFGVAGCLTPNGMMFMSTRGGPLSGLESLALQGLPIDRMILTKETPRDLRDLAGNAMTSTVVCAAILAALIVFQDVLKEGTEPKELADVQPKELLALKDGDILLPVPEGQKCDLLGLDTITAAAARTVCYCQCERQSGSKEDLKQCTQCGHTACFACAGNPTHSYKSLQLKGRRTNPSDFKKLLKGILPMRLMLEGLSIEAFQKYRSLFPSDPEVRPSRAFEEFSDIVTAALSDGVRFFDIRRGEGWTVMYEGDNSSLRLSITQKEIWWFLYVKPPSTAAARCLLREILKKPIARMAVTRGSLLDGEWEICAPISTGFCLSISGFGEQVKSYEAELGIVHKDFVNSKVWTQIRVAAEDNDVINLDVDVRGNYEFLRDCGTALGSLYKKQATTTSPNVYLFFDPSKNGEPHLDSCVFSLEHGRISGYAPRMVIAELSPSWRAVHVQSTPASITAFNRPWRKVANASLKPIVSSEVVERLRVAHPNTSVDESPCSRSYVTLASLTAPAITLNLSQVASPWKALSSDISIALKDLSWAVQRVAAVAGSPNWMQIDWNRPLPSSQATICGHCVPAPPETIWSVARYGKGIVPLEDPKSAAEFESAIKKKPPAFMSFSHVDTDGIGELRFALNIPSMAHQAFGKLIDPRDPIITKDTRFQWRLLSNVAELVRTKCRRMDIGDNKKDPCSAQPTMRLSLRRDQLRSLTWMVAQESDDIKPFLEEETEEASLPLMSWRAEVKVSMPKTIRGGILADDVGYGKTAIVLGLIAAQREKDAGIPDKPSQRAGFIASDATLIVVPGHLFDQWKAEIPKFLGRRCSVLSISKAANLVSATVGEFTEADIVLVAWDLFKSTAYYQHMRVLTGSPEVPPMNGKERIFEHWFRNAENSLRELVPLLDDEVPGGGPEVFKQAALARYRQVLEDQAESTYCPSRRLRGKAFALAQKKAEEDADTARSQMAAPLPGHRGSSEVGSASGSRQASVFERTGSTFTRASTAPREPNKLFKVRNAGPDEMDIDDVEVSHGETKTLGKKGGTAQGKKRKRDESKANAPLSLEEKLKREAADIDKRFNIQPDMLMMKGLPIHAFSFARLVVDEYTYTKEDKQCSLVSVRAWSKWVLSGTPATGEFADVKSIARYLGVHLGIDDDGNSPTENARLKEARKCLSGLEALQLFQVPRSQEWYEHRRDHAQGFLDVFARKNPARISQIKVTQHPILCEQFPFERKMYHALQCHLESELGQLRTIRNTKNDLQTERLNEFLCERGHNPSHSALLKCATVSDLRGFAWSVEKCQPKLQKHQNALDKCWEKVEFLTKQTVLAKEQWAVRPQVWSEWFEDIFATQFDDHEATTEARRRMTNILASFGSWVKSEETSDVIDKVADRFKKSAETKASRAVAEKAAAEEFDAEEAYLSATDIDDSDAASSKSFPSDSKGELAQRVKNKKAKKAHTKKSLPPADKESIITRSAREQGVAKQLHIETATILRKVCELFQRIRFFTSMVTLQTDSEHGCDFCKKTFPSMTDVVVLIPCGHTLCESCIEVCDLEEQSRVEAPTAEEQASTKGSEAEEQAGTEAQQICPMKECNGTTHWAKRIHGSTINNTDGASRKLTRMISIIKETPPDDQIILFIQWEDLIAKAKRALGFAGIDFIWAQTAKDVESFKPPEPGDAPKKKGRKQKGDGDMMGGQQDKPRPKVLILQLGDVVSSGLNLQCANHMVFLSPYNAPDWREYQASMTQAIGRAVRYGQEKHVHIYHMLSMNTADVTIFQARNRGSVVYRDSKAFIVGKEHLHRCPTSISVLKGPGLDFGLGDGLGTRVAGSTRGYGEEDEKAINELVEGRTEEVVTTAAEAAVGHTDENIRDKSLPNWEYEIEHGDMMDCMPGDENQKLEPDEQ</sequence>
<dbReference type="InterPro" id="IPR013083">
    <property type="entry name" value="Znf_RING/FYVE/PHD"/>
</dbReference>
<proteinExistence type="inferred from homology"/>
<comment type="caution">
    <text evidence="14">The sequence shown here is derived from an EMBL/GenBank/DDBJ whole genome shotgun (WGS) entry which is preliminary data.</text>
</comment>
<dbReference type="GO" id="GO:0008168">
    <property type="term" value="F:methyltransferase activity"/>
    <property type="evidence" value="ECO:0007669"/>
    <property type="project" value="UniProtKB-KW"/>
</dbReference>
<keyword evidence="8" id="KW-0347">Helicase</keyword>
<dbReference type="InterPro" id="IPR001841">
    <property type="entry name" value="Znf_RING"/>
</dbReference>
<feature type="compositionally biased region" description="Basic residues" evidence="12">
    <location>
        <begin position="1"/>
        <end position="11"/>
    </location>
</feature>
<keyword evidence="9" id="KW-0862">Zinc</keyword>
<evidence type="ECO:0000256" key="3">
    <source>
        <dbReference type="ARBA" id="ARBA00022679"/>
    </source>
</evidence>
<dbReference type="Gene3D" id="3.30.40.10">
    <property type="entry name" value="Zinc/RING finger domain, C3HC4 (zinc finger)"/>
    <property type="match status" value="1"/>
</dbReference>
<dbReference type="InterPro" id="IPR050628">
    <property type="entry name" value="SNF2_RAD54_helicase_TF"/>
</dbReference>